<feature type="signal peptide" evidence="2">
    <location>
        <begin position="1"/>
        <end position="23"/>
    </location>
</feature>
<feature type="region of interest" description="Disordered" evidence="1">
    <location>
        <begin position="26"/>
        <end position="50"/>
    </location>
</feature>
<feature type="compositionally biased region" description="Low complexity" evidence="1">
    <location>
        <begin position="32"/>
        <end position="45"/>
    </location>
</feature>
<feature type="chain" id="PRO_5039726599" evidence="2">
    <location>
        <begin position="24"/>
        <end position="460"/>
    </location>
</feature>
<accession>A0A084JMZ1</accession>
<dbReference type="SUPFAM" id="SSF53850">
    <property type="entry name" value="Periplasmic binding protein-like II"/>
    <property type="match status" value="1"/>
</dbReference>
<dbReference type="AlphaFoldDB" id="A0A084JMZ1"/>
<comment type="caution">
    <text evidence="3">The sequence shown here is derived from an EMBL/GenBank/DDBJ whole genome shotgun (WGS) entry which is preliminary data.</text>
</comment>
<dbReference type="PROSITE" id="PS51257">
    <property type="entry name" value="PROKAR_LIPOPROTEIN"/>
    <property type="match status" value="1"/>
</dbReference>
<proteinExistence type="predicted"/>
<reference evidence="3 4" key="1">
    <citation type="submission" date="2014-07" db="EMBL/GenBank/DDBJ databases">
        <title>Draft genome of Clostridium celerecrescens 152B isolated from sediments associated with methane hydrate from Krishna Godavari basin.</title>
        <authorList>
            <person name="Honkalas V.S."/>
            <person name="Dabir A.P."/>
            <person name="Arora P."/>
            <person name="Dhakephalkar P.K."/>
        </authorList>
    </citation>
    <scope>NUCLEOTIDE SEQUENCE [LARGE SCALE GENOMIC DNA]</scope>
    <source>
        <strain evidence="3 4">152B</strain>
    </source>
</reference>
<dbReference type="RefSeq" id="WP_038280694.1">
    <property type="nucleotide sequence ID" value="NZ_JPME01000012.1"/>
</dbReference>
<dbReference type="Proteomes" id="UP000028525">
    <property type="component" value="Unassembled WGS sequence"/>
</dbReference>
<gene>
    <name evidence="3" type="ORF">IO98_10295</name>
</gene>
<evidence type="ECO:0000313" key="3">
    <source>
        <dbReference type="EMBL" id="KEZ90325.1"/>
    </source>
</evidence>
<dbReference type="InterPro" id="IPR050490">
    <property type="entry name" value="Bact_solute-bd_prot1"/>
</dbReference>
<name>A0A084JMZ1_9FIRM</name>
<protein>
    <submittedName>
        <fullName evidence="3">ABC transporter substrate-binding protein</fullName>
    </submittedName>
</protein>
<keyword evidence="2" id="KW-0732">Signal</keyword>
<keyword evidence="4" id="KW-1185">Reference proteome</keyword>
<dbReference type="STRING" id="29354.IO98_10295"/>
<evidence type="ECO:0000256" key="1">
    <source>
        <dbReference type="SAM" id="MobiDB-lite"/>
    </source>
</evidence>
<dbReference type="PANTHER" id="PTHR43649:SF12">
    <property type="entry name" value="DIACETYLCHITOBIOSE BINDING PROTEIN DASA"/>
    <property type="match status" value="1"/>
</dbReference>
<sequence length="460" mass="51063">MKLRSSLRRGVAFSLAATMVLSAAGCGKSDNTKASADSNTAADTTQKTDSDKPFDGVTVKWALTDNAATGAETKEMVDLIKEKTGINVEFFITPTSKAGEMDKVLVSLMAGEGIDIVNRTPLQLEEFYKAAVLEPMDEFAKTDNYDMDTVYGGQTVKFDDQTYAIPAEKDIWLTYYNKKIFDEANVPYPTAEGWTWEKYVETAQKLNNPDKNVWGSFMSDDVACNYLQANQKGVSPYKADGTANFDDPAYADAMKWFYSLGNELKIQPNCLDLASGTYPYNSFMVNGNIGMYVYGGWVASALSDKEKYPRDWELGILPMPYPEGSEPSSLTITNCYAIPKTSKNKAAAFEAIKTICENKYTLGYGRVPAKILTEDEAKTYIESSLLPKFKDDSLTVEDFMAGWFDNSRLYLNEKIMGTADTTIGQIYTEEGQLYGQGQKSLEDTMKSIQERANEAIKEAE</sequence>
<organism evidence="3 4">
    <name type="scientific">Lacrimispora celerecrescens</name>
    <dbReference type="NCBI Taxonomy" id="29354"/>
    <lineage>
        <taxon>Bacteria</taxon>
        <taxon>Bacillati</taxon>
        <taxon>Bacillota</taxon>
        <taxon>Clostridia</taxon>
        <taxon>Lachnospirales</taxon>
        <taxon>Lachnospiraceae</taxon>
        <taxon>Lacrimispora</taxon>
    </lineage>
</organism>
<dbReference type="Gene3D" id="3.40.190.10">
    <property type="entry name" value="Periplasmic binding protein-like II"/>
    <property type="match status" value="1"/>
</dbReference>
<dbReference type="PANTHER" id="PTHR43649">
    <property type="entry name" value="ARABINOSE-BINDING PROTEIN-RELATED"/>
    <property type="match status" value="1"/>
</dbReference>
<evidence type="ECO:0000313" key="4">
    <source>
        <dbReference type="Proteomes" id="UP000028525"/>
    </source>
</evidence>
<dbReference type="EMBL" id="JPME01000012">
    <property type="protein sequence ID" value="KEZ90325.1"/>
    <property type="molecule type" value="Genomic_DNA"/>
</dbReference>
<evidence type="ECO:0000256" key="2">
    <source>
        <dbReference type="SAM" id="SignalP"/>
    </source>
</evidence>
<dbReference type="OrthoDB" id="362670at2"/>